<dbReference type="RefSeq" id="WP_380225078.1">
    <property type="nucleotide sequence ID" value="NZ_JBHSOF010000009.1"/>
</dbReference>
<feature type="compositionally biased region" description="Acidic residues" evidence="1">
    <location>
        <begin position="1"/>
        <end position="25"/>
    </location>
</feature>
<keyword evidence="3" id="KW-1185">Reference proteome</keyword>
<sequence length="52" mass="6114">MTDWLNDEGEVDEEDEEDEEEEEEDMGMRLWVSPNRGRGGRSRGDRQERGAE</sequence>
<proteinExistence type="predicted"/>
<gene>
    <name evidence="2" type="ORF">ACFP3U_10185</name>
</gene>
<protein>
    <submittedName>
        <fullName evidence="2">Uncharacterized protein</fullName>
    </submittedName>
</protein>
<comment type="caution">
    <text evidence="2">The sequence shown here is derived from an EMBL/GenBank/DDBJ whole genome shotgun (WGS) entry which is preliminary data.</text>
</comment>
<accession>A0ABW0X2F1</accession>
<name>A0ABW0X2F1_9ACTN</name>
<dbReference type="EMBL" id="JBHSOF010000009">
    <property type="protein sequence ID" value="MFC5663344.1"/>
    <property type="molecule type" value="Genomic_DNA"/>
</dbReference>
<evidence type="ECO:0000313" key="2">
    <source>
        <dbReference type="EMBL" id="MFC5663344.1"/>
    </source>
</evidence>
<organism evidence="2 3">
    <name type="scientific">Kitasatospora misakiensis</name>
    <dbReference type="NCBI Taxonomy" id="67330"/>
    <lineage>
        <taxon>Bacteria</taxon>
        <taxon>Bacillati</taxon>
        <taxon>Actinomycetota</taxon>
        <taxon>Actinomycetes</taxon>
        <taxon>Kitasatosporales</taxon>
        <taxon>Streptomycetaceae</taxon>
        <taxon>Kitasatospora</taxon>
    </lineage>
</organism>
<feature type="compositionally biased region" description="Basic and acidic residues" evidence="1">
    <location>
        <begin position="42"/>
        <end position="52"/>
    </location>
</feature>
<feature type="region of interest" description="Disordered" evidence="1">
    <location>
        <begin position="1"/>
        <end position="52"/>
    </location>
</feature>
<reference evidence="3" key="1">
    <citation type="journal article" date="2019" name="Int. J. Syst. Evol. Microbiol.">
        <title>The Global Catalogue of Microorganisms (GCM) 10K type strain sequencing project: providing services to taxonomists for standard genome sequencing and annotation.</title>
        <authorList>
            <consortium name="The Broad Institute Genomics Platform"/>
            <consortium name="The Broad Institute Genome Sequencing Center for Infectious Disease"/>
            <person name="Wu L."/>
            <person name="Ma J."/>
        </authorList>
    </citation>
    <scope>NUCLEOTIDE SEQUENCE [LARGE SCALE GENOMIC DNA]</scope>
    <source>
        <strain evidence="3">CGMCC 4.1437</strain>
    </source>
</reference>
<dbReference type="Proteomes" id="UP001595975">
    <property type="component" value="Unassembled WGS sequence"/>
</dbReference>
<evidence type="ECO:0000256" key="1">
    <source>
        <dbReference type="SAM" id="MobiDB-lite"/>
    </source>
</evidence>
<evidence type="ECO:0000313" key="3">
    <source>
        <dbReference type="Proteomes" id="UP001595975"/>
    </source>
</evidence>